<reference evidence="1 2" key="1">
    <citation type="submission" date="2020-08" db="EMBL/GenBank/DDBJ databases">
        <authorList>
            <person name="Liu C."/>
            <person name="Sun Q."/>
        </authorList>
    </citation>
    <scope>NUCLEOTIDE SEQUENCE [LARGE SCALE GENOMIC DNA]</scope>
    <source>
        <strain evidence="1 2">NSJ-18</strain>
    </source>
</reference>
<dbReference type="EMBL" id="JACRWE010000001">
    <property type="protein sequence ID" value="MBC5995452.1"/>
    <property type="molecule type" value="Genomic_DNA"/>
</dbReference>
<keyword evidence="2" id="KW-1185">Reference proteome</keyword>
<evidence type="ECO:0000313" key="1">
    <source>
        <dbReference type="EMBL" id="MBC5995452.1"/>
    </source>
</evidence>
<organism evidence="1 2">
    <name type="scientific">Romboutsia faecis</name>
    <dbReference type="NCBI Taxonomy" id="2764597"/>
    <lineage>
        <taxon>Bacteria</taxon>
        <taxon>Bacillati</taxon>
        <taxon>Bacillota</taxon>
        <taxon>Clostridia</taxon>
        <taxon>Peptostreptococcales</taxon>
        <taxon>Peptostreptococcaceae</taxon>
        <taxon>Romboutsia</taxon>
    </lineage>
</organism>
<proteinExistence type="predicted"/>
<dbReference type="RefSeq" id="WP_153973123.1">
    <property type="nucleotide sequence ID" value="NZ_JACRWE010000001.1"/>
</dbReference>
<evidence type="ECO:0000313" key="2">
    <source>
        <dbReference type="Proteomes" id="UP000609849"/>
    </source>
</evidence>
<sequence>MNKNNIGKDILCYSVEISKECIELYLDNLYDSEIIKSIPVINIITSTLELKESISNYLFCKKLAYFIFNIQDISYNKRVKLYNKITKDDKYFHEKLFIVLDKFDEVKKADYLARLLKGYMNEIIDYSEFRRISLILTQIYIEDIEYLENHITDEYVYGVTGRSLYTVGLVMNVMFPGAINSENDYEEGFQYTSLAKKVYKCLFE</sequence>
<protein>
    <submittedName>
        <fullName evidence="1">Uncharacterized protein</fullName>
    </submittedName>
</protein>
<name>A0ABR7JL01_9FIRM</name>
<accession>A0ABR7JL01</accession>
<gene>
    <name evidence="1" type="ORF">H8923_01650</name>
</gene>
<comment type="caution">
    <text evidence="1">The sequence shown here is derived from an EMBL/GenBank/DDBJ whole genome shotgun (WGS) entry which is preliminary data.</text>
</comment>
<dbReference type="Proteomes" id="UP000609849">
    <property type="component" value="Unassembled WGS sequence"/>
</dbReference>